<comment type="pathway">
    <text evidence="2">Protein modification; peptidyl-diphthamide biosynthesis.</text>
</comment>
<evidence type="ECO:0000256" key="7">
    <source>
        <dbReference type="ARBA" id="ARBA00022691"/>
    </source>
</evidence>
<keyword evidence="9" id="KW-0732">Signal</keyword>
<dbReference type="CDD" id="cd11647">
    <property type="entry name" value="DHP5_DphB"/>
    <property type="match status" value="1"/>
</dbReference>
<dbReference type="InterPro" id="IPR014776">
    <property type="entry name" value="4pyrrole_Mease_sub2"/>
</dbReference>
<reference evidence="11" key="1">
    <citation type="journal article" date="2023" name="G3 (Bethesda)">
        <title>Whole genome assembly and annotation of the endangered Caribbean coral Acropora cervicornis.</title>
        <authorList>
            <person name="Selwyn J.D."/>
            <person name="Vollmer S.V."/>
        </authorList>
    </citation>
    <scope>NUCLEOTIDE SEQUENCE</scope>
    <source>
        <strain evidence="11">K2</strain>
    </source>
</reference>
<accession>A0AAD9QY74</accession>
<dbReference type="GO" id="GO:0032259">
    <property type="term" value="P:methylation"/>
    <property type="evidence" value="ECO:0007669"/>
    <property type="project" value="UniProtKB-KW"/>
</dbReference>
<dbReference type="EMBL" id="JARQWQ010000009">
    <property type="protein sequence ID" value="KAK2569683.1"/>
    <property type="molecule type" value="Genomic_DNA"/>
</dbReference>
<evidence type="ECO:0000256" key="2">
    <source>
        <dbReference type="ARBA" id="ARBA00005156"/>
    </source>
</evidence>
<dbReference type="InterPro" id="IPR004551">
    <property type="entry name" value="Dphthn_synthase"/>
</dbReference>
<dbReference type="Gene3D" id="3.30.950.10">
    <property type="entry name" value="Methyltransferase, Cobalt-precorrin-4 Transmethylase, Domain 2"/>
    <property type="match status" value="1"/>
</dbReference>
<organism evidence="11 12">
    <name type="scientific">Acropora cervicornis</name>
    <name type="common">Staghorn coral</name>
    <dbReference type="NCBI Taxonomy" id="6130"/>
    <lineage>
        <taxon>Eukaryota</taxon>
        <taxon>Metazoa</taxon>
        <taxon>Cnidaria</taxon>
        <taxon>Anthozoa</taxon>
        <taxon>Hexacorallia</taxon>
        <taxon>Scleractinia</taxon>
        <taxon>Astrocoeniina</taxon>
        <taxon>Acroporidae</taxon>
        <taxon>Acropora</taxon>
    </lineage>
</organism>
<evidence type="ECO:0000256" key="8">
    <source>
        <dbReference type="ARBA" id="ARBA00048752"/>
    </source>
</evidence>
<evidence type="ECO:0000259" key="10">
    <source>
        <dbReference type="Pfam" id="PF00590"/>
    </source>
</evidence>
<evidence type="ECO:0000313" key="12">
    <source>
        <dbReference type="Proteomes" id="UP001249851"/>
    </source>
</evidence>
<feature type="chain" id="PRO_5042237511" description="diphthine methyl ester synthase" evidence="9">
    <location>
        <begin position="25"/>
        <end position="586"/>
    </location>
</feature>
<evidence type="ECO:0000256" key="3">
    <source>
        <dbReference type="ARBA" id="ARBA00006729"/>
    </source>
</evidence>
<dbReference type="SUPFAM" id="SSF53790">
    <property type="entry name" value="Tetrapyrrole methylase"/>
    <property type="match status" value="1"/>
</dbReference>
<dbReference type="Pfam" id="PF00590">
    <property type="entry name" value="TP_methylase"/>
    <property type="match status" value="1"/>
</dbReference>
<dbReference type="NCBIfam" id="TIGR00522">
    <property type="entry name" value="dph5"/>
    <property type="match status" value="1"/>
</dbReference>
<dbReference type="Proteomes" id="UP001249851">
    <property type="component" value="Unassembled WGS sequence"/>
</dbReference>
<reference evidence="11" key="2">
    <citation type="journal article" date="2023" name="Science">
        <title>Genomic signatures of disease resistance in endangered staghorn corals.</title>
        <authorList>
            <person name="Vollmer S.V."/>
            <person name="Selwyn J.D."/>
            <person name="Despard B.A."/>
            <person name="Roesel C.L."/>
        </authorList>
    </citation>
    <scope>NUCLEOTIDE SEQUENCE</scope>
    <source>
        <strain evidence="11">K2</strain>
    </source>
</reference>
<evidence type="ECO:0000256" key="1">
    <source>
        <dbReference type="ARBA" id="ARBA00004006"/>
    </source>
</evidence>
<evidence type="ECO:0000256" key="9">
    <source>
        <dbReference type="SAM" id="SignalP"/>
    </source>
</evidence>
<keyword evidence="6" id="KW-0808">Transferase</keyword>
<evidence type="ECO:0000256" key="5">
    <source>
        <dbReference type="ARBA" id="ARBA00022603"/>
    </source>
</evidence>
<feature type="domain" description="Tetrapyrrole methylase" evidence="10">
    <location>
        <begin position="281"/>
        <end position="390"/>
    </location>
</feature>
<dbReference type="AlphaFoldDB" id="A0AAD9QY74"/>
<sequence length="586" mass="64717">MQSAYRFLVVIVLAVFLNDAFVSADANQAPLTGGGTMVCNLIQDSHVHTAIKNLETKLENLIALVNKTRPPKPTPPPVPASSCNEIFQKQRTAKSQVYTLMLGSRNIPVYCHMGDFGCGSGGWTPVMKTDGTKEGRLVLTIKKPNCPLYWETRFSKICLGMSNGNTTRFLVIRRNASSLYALIADGTYRALSLGRNKWKSLIGPQASLQRNCNKQGFNLLSQSNLSKARIGIIANQENNCSTCDSRIGFGTGGLPDDSNTCGNEATHSPDNGIKHIKAMGMLYLVGLGLGDAKDITVKGLEIVRNADVVFLEAYTSILCVGQQVLHSLSLRYVLYNDLILENAKDKDVAFLVVGDPFGATTHTDLVLRAHQLNIPYQVIHNASIMNAVGCCGLQVEMTLCKYMMELVLNSAISEMINFDIFWESGKEITSKGYIILGRQYPLCFGLTVGNQTVFMIKLHPTENKVFTLSACWTCLIWAYLYLFRGRKIYEPPRYMSVNEAVRQLLDVIKTRDFKEESPAYTESSIAVGLARVGSANQRIVCGSMKELLSHDLGPPLHSLVIPGHLHFIEKDMLKLFALNASILDER</sequence>
<dbReference type="GO" id="GO:0017183">
    <property type="term" value="P:protein histidyl modification to diphthamide"/>
    <property type="evidence" value="ECO:0007669"/>
    <property type="project" value="InterPro"/>
</dbReference>
<keyword evidence="7" id="KW-0949">S-adenosyl-L-methionine</keyword>
<dbReference type="InterPro" id="IPR000878">
    <property type="entry name" value="4pyrrol_Mease"/>
</dbReference>
<evidence type="ECO:0000256" key="4">
    <source>
        <dbReference type="ARBA" id="ARBA00011927"/>
    </source>
</evidence>
<gene>
    <name evidence="11" type="ORF">P5673_005516</name>
</gene>
<comment type="caution">
    <text evidence="11">The sequence shown here is derived from an EMBL/GenBank/DDBJ whole genome shotgun (WGS) entry which is preliminary data.</text>
</comment>
<evidence type="ECO:0000313" key="11">
    <source>
        <dbReference type="EMBL" id="KAK2569683.1"/>
    </source>
</evidence>
<dbReference type="Gene3D" id="3.90.215.10">
    <property type="entry name" value="Gamma Fibrinogen, chain A, domain 1"/>
    <property type="match status" value="1"/>
</dbReference>
<keyword evidence="5" id="KW-0489">Methyltransferase</keyword>
<name>A0AAD9QY74_ACRCE</name>
<dbReference type="InterPro" id="IPR014777">
    <property type="entry name" value="4pyrrole_Mease_sub1"/>
</dbReference>
<dbReference type="PANTHER" id="PTHR10882">
    <property type="entry name" value="DIPHTHINE SYNTHASE"/>
    <property type="match status" value="1"/>
</dbReference>
<keyword evidence="12" id="KW-1185">Reference proteome</keyword>
<evidence type="ECO:0000256" key="6">
    <source>
        <dbReference type="ARBA" id="ARBA00022679"/>
    </source>
</evidence>
<dbReference type="InterPro" id="IPR035996">
    <property type="entry name" value="4pyrrol_Methylase_sf"/>
</dbReference>
<protein>
    <recommendedName>
        <fullName evidence="4">diphthine methyl ester synthase</fullName>
        <ecNumber evidence="4">2.1.1.314</ecNumber>
    </recommendedName>
</protein>
<comment type="catalytic activity">
    <reaction evidence="8">
        <text>2-[(3S)-amino-3-carboxypropyl]-L-histidyl-[translation elongation factor 2] + 4 S-adenosyl-L-methionine = diphthine methyl ester-[translation elongation factor 2] + 4 S-adenosyl-L-homocysteine + 3 H(+)</text>
        <dbReference type="Rhea" id="RHEA:42652"/>
        <dbReference type="Rhea" id="RHEA-COMP:9749"/>
        <dbReference type="Rhea" id="RHEA-COMP:10173"/>
        <dbReference type="ChEBI" id="CHEBI:15378"/>
        <dbReference type="ChEBI" id="CHEBI:57856"/>
        <dbReference type="ChEBI" id="CHEBI:59789"/>
        <dbReference type="ChEBI" id="CHEBI:73995"/>
        <dbReference type="ChEBI" id="CHEBI:79005"/>
        <dbReference type="EC" id="2.1.1.314"/>
    </reaction>
</comment>
<dbReference type="InterPro" id="IPR014716">
    <property type="entry name" value="Fibrinogen_a/b/g_C_1"/>
</dbReference>
<comment type="function">
    <text evidence="1">S-adenosyl-L-methionine-dependent methyltransferase that catalyzes four methylations of the modified target histidine residue in translation elongation factor 2 (EF-2), to form an intermediate called diphthine methyl ester. The four successive methylation reactions represent the second step of diphthamide biosynthesis.</text>
</comment>
<dbReference type="GO" id="GO:0141133">
    <property type="term" value="F:diphthine methyl ester synthase activity"/>
    <property type="evidence" value="ECO:0007669"/>
    <property type="project" value="UniProtKB-EC"/>
</dbReference>
<dbReference type="EC" id="2.1.1.314" evidence="4"/>
<dbReference type="Gene3D" id="3.40.1010.10">
    <property type="entry name" value="Cobalt-precorrin-4 Transmethylase, Domain 1"/>
    <property type="match status" value="1"/>
</dbReference>
<dbReference type="PANTHER" id="PTHR10882:SF0">
    <property type="entry name" value="DIPHTHINE METHYL ESTER SYNTHASE"/>
    <property type="match status" value="1"/>
</dbReference>
<proteinExistence type="inferred from homology"/>
<feature type="signal peptide" evidence="9">
    <location>
        <begin position="1"/>
        <end position="24"/>
    </location>
</feature>
<comment type="similarity">
    <text evidence="3">Belongs to the diphthine synthase family.</text>
</comment>